<dbReference type="SMART" id="SM00062">
    <property type="entry name" value="PBPb"/>
    <property type="match status" value="1"/>
</dbReference>
<evidence type="ECO:0000256" key="1">
    <source>
        <dbReference type="ARBA" id="ARBA00022729"/>
    </source>
</evidence>
<accession>A0A6J4L4H7</accession>
<dbReference type="AlphaFoldDB" id="A0A6J4L4H7"/>
<evidence type="ECO:0000259" key="2">
    <source>
        <dbReference type="SMART" id="SM00062"/>
    </source>
</evidence>
<dbReference type="PANTHER" id="PTHR35936:SF17">
    <property type="entry name" value="ARGININE-BINDING EXTRACELLULAR PROTEIN ARTP"/>
    <property type="match status" value="1"/>
</dbReference>
<evidence type="ECO:0000313" key="3">
    <source>
        <dbReference type="EMBL" id="CAA9321165.1"/>
    </source>
</evidence>
<dbReference type="InterPro" id="IPR001638">
    <property type="entry name" value="Solute-binding_3/MltF_N"/>
</dbReference>
<reference evidence="3" key="1">
    <citation type="submission" date="2020-02" db="EMBL/GenBank/DDBJ databases">
        <authorList>
            <person name="Meier V. D."/>
        </authorList>
    </citation>
    <scope>NUCLEOTIDE SEQUENCE</scope>
    <source>
        <strain evidence="3">AVDCRST_MAG29</strain>
    </source>
</reference>
<sequence length="242" mass="26011">MYREGQLTIATDSPAYSPWFVNDDPTNGKGYESAVAYAVADELGFQSGDVEWVTVPFNASYQPGPKDFDFDINQISITPARAERVTFSRGYYSAAQAVVTAADSPFADATSLADLSDARFGVQVGTTSLDAVTNAIAPTQQPMVYDDGNLATKALENGQVDAIVVDLPTAFYITAAVLDDAVIAGQFQPTEGETEQFGLLLEKGNELVTCLNQALDSLEEDGTLARLEKRWLSQVTDVPELS</sequence>
<organism evidence="3">
    <name type="scientific">uncultured Nocardioidaceae bacterium</name>
    <dbReference type="NCBI Taxonomy" id="253824"/>
    <lineage>
        <taxon>Bacteria</taxon>
        <taxon>Bacillati</taxon>
        <taxon>Actinomycetota</taxon>
        <taxon>Actinomycetes</taxon>
        <taxon>Propionibacteriales</taxon>
        <taxon>Nocardioidaceae</taxon>
        <taxon>environmental samples</taxon>
    </lineage>
</organism>
<dbReference type="SUPFAM" id="SSF53850">
    <property type="entry name" value="Periplasmic binding protein-like II"/>
    <property type="match status" value="1"/>
</dbReference>
<dbReference type="Pfam" id="PF00497">
    <property type="entry name" value="SBP_bac_3"/>
    <property type="match status" value="1"/>
</dbReference>
<dbReference type="PANTHER" id="PTHR35936">
    <property type="entry name" value="MEMBRANE-BOUND LYTIC MUREIN TRANSGLYCOSYLASE F"/>
    <property type="match status" value="1"/>
</dbReference>
<keyword evidence="1" id="KW-0732">Signal</keyword>
<dbReference type="CDD" id="cd13530">
    <property type="entry name" value="PBP2_peptides_like"/>
    <property type="match status" value="1"/>
</dbReference>
<dbReference type="Gene3D" id="3.40.190.10">
    <property type="entry name" value="Periplasmic binding protein-like II"/>
    <property type="match status" value="2"/>
</dbReference>
<gene>
    <name evidence="3" type="ORF">AVDCRST_MAG29-326</name>
</gene>
<protein>
    <submittedName>
        <fullName evidence="3">ABC transporter, substrate-binding protein (Cluster 3, basic aa/glutamine/opines)</fullName>
    </submittedName>
</protein>
<dbReference type="EMBL" id="CADCUG010000030">
    <property type="protein sequence ID" value="CAA9321165.1"/>
    <property type="molecule type" value="Genomic_DNA"/>
</dbReference>
<proteinExistence type="predicted"/>
<name>A0A6J4L4H7_9ACTN</name>
<feature type="domain" description="Solute-binding protein family 3/N-terminal" evidence="2">
    <location>
        <begin position="6"/>
        <end position="235"/>
    </location>
</feature>